<dbReference type="InterPro" id="IPR010809">
    <property type="entry name" value="FliD_C"/>
</dbReference>
<organism evidence="8 9">
    <name type="scientific">Vibrio alfacsensis</name>
    <dbReference type="NCBI Taxonomy" id="1074311"/>
    <lineage>
        <taxon>Bacteria</taxon>
        <taxon>Pseudomonadati</taxon>
        <taxon>Pseudomonadota</taxon>
        <taxon>Gammaproteobacteria</taxon>
        <taxon>Vibrionales</taxon>
        <taxon>Vibrionaceae</taxon>
        <taxon>Vibrio</taxon>
    </lineage>
</organism>
<reference evidence="8 9" key="1">
    <citation type="submission" date="2018-08" db="EMBL/GenBank/DDBJ databases">
        <title>Genomic taxonomy of the Vibrionaceae family.</title>
        <authorList>
            <person name="Gomez-Gil B."/>
            <person name="Tanaka M."/>
            <person name="Sawabe T."/>
            <person name="Enciso-Ibarra K."/>
        </authorList>
    </citation>
    <scope>NUCLEOTIDE SEQUENCE [LARGE SCALE GENOMIC DNA]</scope>
    <source>
        <strain evidence="8 9">CAIM 1831</strain>
    </source>
</reference>
<dbReference type="RefSeq" id="WP_128812584.1">
    <property type="nucleotide sequence ID" value="NZ_CP032094.1"/>
</dbReference>
<feature type="domain" description="Flagellar hook-associated protein 2 N-terminal" evidence="6">
    <location>
        <begin position="2"/>
        <end position="100"/>
    </location>
</feature>
<comment type="subcellular location">
    <subcellularLocation>
        <location evidence="5">Secreted</location>
    </subcellularLocation>
    <subcellularLocation>
        <location evidence="5">Bacterial flagellum</location>
    </subcellularLocation>
</comment>
<keyword evidence="8" id="KW-0282">Flagellum</keyword>
<evidence type="ECO:0000313" key="9">
    <source>
        <dbReference type="Proteomes" id="UP000262832"/>
    </source>
</evidence>
<comment type="function">
    <text evidence="5">Required for morphogenesis and for the elongation of the flagellar filament by facilitating polymerization of the flagellin monomers at the tip of growing filament. Forms a capping structure, which prevents flagellin subunits (transported through the central channel of the flagellum) from leaking out without polymerization at the distal end.</text>
</comment>
<keyword evidence="8" id="KW-0966">Cell projection</keyword>
<evidence type="ECO:0000259" key="7">
    <source>
        <dbReference type="Pfam" id="PF07195"/>
    </source>
</evidence>
<gene>
    <name evidence="8" type="ORF">D1115_16765</name>
</gene>
<evidence type="ECO:0000256" key="4">
    <source>
        <dbReference type="ARBA" id="ARBA00023143"/>
    </source>
</evidence>
<keyword evidence="3" id="KW-0175">Coiled coil</keyword>
<evidence type="ECO:0000256" key="3">
    <source>
        <dbReference type="ARBA" id="ARBA00023054"/>
    </source>
</evidence>
<dbReference type="EMBL" id="CP032094">
    <property type="protein sequence ID" value="AXY02672.1"/>
    <property type="molecule type" value="Genomic_DNA"/>
</dbReference>
<comment type="similarity">
    <text evidence="1 5">Belongs to the FliD family.</text>
</comment>
<evidence type="ECO:0000256" key="2">
    <source>
        <dbReference type="ARBA" id="ARBA00011255"/>
    </source>
</evidence>
<keyword evidence="9" id="KW-1185">Reference proteome</keyword>
<dbReference type="Pfam" id="PF02465">
    <property type="entry name" value="FliD_N"/>
    <property type="match status" value="1"/>
</dbReference>
<dbReference type="PANTHER" id="PTHR30288:SF0">
    <property type="entry name" value="FLAGELLAR HOOK-ASSOCIATED PROTEIN 2"/>
    <property type="match status" value="1"/>
</dbReference>
<protein>
    <recommendedName>
        <fullName evidence="5">Flagellar hook-associated protein 2</fullName>
        <shortName evidence="5">HAP2</shortName>
    </recommendedName>
    <alternativeName>
        <fullName evidence="5">Flagellar cap protein</fullName>
    </alternativeName>
</protein>
<dbReference type="PANTHER" id="PTHR30288">
    <property type="entry name" value="FLAGELLAR CAP/ASSEMBLY PROTEIN FLID"/>
    <property type="match status" value="1"/>
</dbReference>
<dbReference type="InterPro" id="IPR003481">
    <property type="entry name" value="FliD_N"/>
</dbReference>
<keyword evidence="8" id="KW-0969">Cilium</keyword>
<dbReference type="InterPro" id="IPR040026">
    <property type="entry name" value="FliD"/>
</dbReference>
<comment type="subunit">
    <text evidence="2 5">Homopentamer.</text>
</comment>
<proteinExistence type="inferred from homology"/>
<evidence type="ECO:0000259" key="6">
    <source>
        <dbReference type="Pfam" id="PF02465"/>
    </source>
</evidence>
<evidence type="ECO:0000256" key="5">
    <source>
        <dbReference type="RuleBase" id="RU362066"/>
    </source>
</evidence>
<evidence type="ECO:0000256" key="1">
    <source>
        <dbReference type="ARBA" id="ARBA00009764"/>
    </source>
</evidence>
<evidence type="ECO:0000313" key="8">
    <source>
        <dbReference type="EMBL" id="AXY02672.1"/>
    </source>
</evidence>
<accession>A0ABN5PHI3</accession>
<dbReference type="Proteomes" id="UP000262832">
    <property type="component" value="Chromosome II"/>
</dbReference>
<keyword evidence="5" id="KW-0964">Secreted</keyword>
<sequence>MSSIDPITMATSLATYEVQPFQDRYQLQADKYQAQIGAIGKVESAMREFRSVITSMSGFGNSVISNSASTSEDGFFSASVDANAIGGNYQIFVEQVATNHQASANFGSTSIAADTEIPTTGEMKFTVNGEELIVDLSTVDIDGDGKATMSELVNTVNNDKNNPGVNATLVRSNGETHLMFASAETGEANKVAIEVSGTTAGTDDWFSNAFGANLNTISEPKDAIIWLGAKDTGLKLTNASNTFEGVIEGVDITVTKAQTVDDAPISMAVGPDSEATKEQITKFIDAFNNVMSTIDEHMAIGGEDQKRGALASDSTMRSIKSQLSNMIRTEFSGTSLYTVGLSINSEGKLALDDEKFTEAQKNGGAALEQLFNGDGGLLDSMEKVMEPYIQTGSGMLSTKKETLENNVSRIDDKMDQLDRKYSMSYNRYLAQFTQMNAVITQMNSNMSLFG</sequence>
<name>A0ABN5PHI3_9VIBR</name>
<dbReference type="Pfam" id="PF07195">
    <property type="entry name" value="FliD_C"/>
    <property type="match status" value="1"/>
</dbReference>
<feature type="domain" description="Flagellar hook-associated protein 2 C-terminal" evidence="7">
    <location>
        <begin position="233"/>
        <end position="444"/>
    </location>
</feature>
<keyword evidence="4 5" id="KW-0975">Bacterial flagellum</keyword>